<dbReference type="GO" id="GO:0003676">
    <property type="term" value="F:nucleic acid binding"/>
    <property type="evidence" value="ECO:0007669"/>
    <property type="project" value="InterPro"/>
</dbReference>
<dbReference type="SUPFAM" id="SSF53098">
    <property type="entry name" value="Ribonuclease H-like"/>
    <property type="match status" value="1"/>
</dbReference>
<name>A0A2T4VWZ9_9HYPH</name>
<protein>
    <recommendedName>
        <fullName evidence="3">Holliday junction resolvase</fullName>
    </recommendedName>
</protein>
<accession>A0A2T4VWZ9</accession>
<comment type="caution">
    <text evidence="1">The sequence shown here is derived from an EMBL/GenBank/DDBJ whole genome shotgun (WGS) entry which is preliminary data.</text>
</comment>
<evidence type="ECO:0000313" key="1">
    <source>
        <dbReference type="EMBL" id="PTL86301.1"/>
    </source>
</evidence>
<sequence>MGVLALDLGSKMGFAVKRDGQVFSGVVKFENGRFEGGGMRFLKFQNWLNSLEGIKVVWFEEVRRHLGVDASHAYGGFLAVLASWCEKQKIAYGGIPVQTIKKHITGKGNANKQLVISEVKKLGFNPIDDNEADALALLDYCLKKG</sequence>
<dbReference type="InterPro" id="IPR036397">
    <property type="entry name" value="RNaseH_sf"/>
</dbReference>
<dbReference type="Proteomes" id="UP000240811">
    <property type="component" value="Unassembled WGS sequence"/>
</dbReference>
<organism evidence="1 2">
    <name type="scientific">Candidatus Liberibacter europaeus</name>
    <dbReference type="NCBI Taxonomy" id="744859"/>
    <lineage>
        <taxon>Bacteria</taxon>
        <taxon>Pseudomonadati</taxon>
        <taxon>Pseudomonadota</taxon>
        <taxon>Alphaproteobacteria</taxon>
        <taxon>Hyphomicrobiales</taxon>
        <taxon>Rhizobiaceae</taxon>
        <taxon>Liberibacter</taxon>
    </lineage>
</organism>
<dbReference type="EMBL" id="PSQJ01000005">
    <property type="protein sequence ID" value="PTL86301.1"/>
    <property type="molecule type" value="Genomic_DNA"/>
</dbReference>
<evidence type="ECO:0000313" key="2">
    <source>
        <dbReference type="Proteomes" id="UP000240811"/>
    </source>
</evidence>
<evidence type="ECO:0008006" key="3">
    <source>
        <dbReference type="Google" id="ProtNLM"/>
    </source>
</evidence>
<reference evidence="2" key="1">
    <citation type="submission" date="2018-02" db="EMBL/GenBank/DDBJ databases">
        <title>Genome sequence of Candidatus Liberibacter europaeus.</title>
        <authorList>
            <person name="Frampton R.A."/>
            <person name="Thompson S.M."/>
            <person name="David C."/>
            <person name="Addison S.M."/>
            <person name="Smith G.R."/>
        </authorList>
    </citation>
    <scope>NUCLEOTIDE SEQUENCE [LARGE SCALE GENOMIC DNA]</scope>
</reference>
<dbReference type="InterPro" id="IPR012337">
    <property type="entry name" value="RNaseH-like_sf"/>
</dbReference>
<dbReference type="AlphaFoldDB" id="A0A2T4VWZ9"/>
<gene>
    <name evidence="1" type="ORF">C4617_04480</name>
</gene>
<proteinExistence type="predicted"/>
<dbReference type="Gene3D" id="3.30.420.10">
    <property type="entry name" value="Ribonuclease H-like superfamily/Ribonuclease H"/>
    <property type="match status" value="1"/>
</dbReference>